<dbReference type="Pfam" id="PF13175">
    <property type="entry name" value="AAA_15"/>
    <property type="match status" value="1"/>
</dbReference>
<dbReference type="InterPro" id="IPR041685">
    <property type="entry name" value="AAA_GajA/Old/RecF-like"/>
</dbReference>
<dbReference type="EMBL" id="JADIMG010000043">
    <property type="protein sequence ID" value="MBO8459509.1"/>
    <property type="molecule type" value="Genomic_DNA"/>
</dbReference>
<protein>
    <submittedName>
        <fullName evidence="2">AAA family ATPase</fullName>
    </submittedName>
</protein>
<dbReference type="AlphaFoldDB" id="A0A9D9HSM0"/>
<evidence type="ECO:0000313" key="2">
    <source>
        <dbReference type="EMBL" id="MBO8459509.1"/>
    </source>
</evidence>
<reference evidence="2" key="2">
    <citation type="journal article" date="2021" name="PeerJ">
        <title>Extensive microbial diversity within the chicken gut microbiome revealed by metagenomics and culture.</title>
        <authorList>
            <person name="Gilroy R."/>
            <person name="Ravi A."/>
            <person name="Getino M."/>
            <person name="Pursley I."/>
            <person name="Horton D.L."/>
            <person name="Alikhan N.F."/>
            <person name="Baker D."/>
            <person name="Gharbi K."/>
            <person name="Hall N."/>
            <person name="Watson M."/>
            <person name="Adriaenssens E.M."/>
            <person name="Foster-Nyarko E."/>
            <person name="Jarju S."/>
            <person name="Secka A."/>
            <person name="Antonio M."/>
            <person name="Oren A."/>
            <person name="Chaudhuri R.R."/>
            <person name="La Ragione R."/>
            <person name="Hildebrand F."/>
            <person name="Pallen M.J."/>
        </authorList>
    </citation>
    <scope>NUCLEOTIDE SEQUENCE</scope>
    <source>
        <strain evidence="2">G3-3990</strain>
    </source>
</reference>
<proteinExistence type="predicted"/>
<dbReference type="PANTHER" id="PTHR43581:SF4">
    <property type="entry name" value="ATP_GTP PHOSPHATASE"/>
    <property type="match status" value="1"/>
</dbReference>
<dbReference type="Proteomes" id="UP000823641">
    <property type="component" value="Unassembled WGS sequence"/>
</dbReference>
<dbReference type="InterPro" id="IPR003593">
    <property type="entry name" value="AAA+_ATPase"/>
</dbReference>
<dbReference type="SMART" id="SM00382">
    <property type="entry name" value="AAA"/>
    <property type="match status" value="1"/>
</dbReference>
<organism evidence="2 3">
    <name type="scientific">Candidatus Gallipaludibacter merdavium</name>
    <dbReference type="NCBI Taxonomy" id="2840839"/>
    <lineage>
        <taxon>Bacteria</taxon>
        <taxon>Pseudomonadati</taxon>
        <taxon>Bacteroidota</taxon>
        <taxon>Bacteroidia</taxon>
        <taxon>Bacteroidales</taxon>
        <taxon>Candidatus Gallipaludibacter</taxon>
    </lineage>
</organism>
<dbReference type="InterPro" id="IPR027417">
    <property type="entry name" value="P-loop_NTPase"/>
</dbReference>
<reference evidence="2" key="1">
    <citation type="submission" date="2020-10" db="EMBL/GenBank/DDBJ databases">
        <authorList>
            <person name="Gilroy R."/>
        </authorList>
    </citation>
    <scope>NUCLEOTIDE SEQUENCE</scope>
    <source>
        <strain evidence="2">G3-3990</strain>
    </source>
</reference>
<dbReference type="PANTHER" id="PTHR43581">
    <property type="entry name" value="ATP/GTP PHOSPHATASE"/>
    <property type="match status" value="1"/>
</dbReference>
<evidence type="ECO:0000313" key="3">
    <source>
        <dbReference type="Proteomes" id="UP000823641"/>
    </source>
</evidence>
<evidence type="ECO:0000259" key="1">
    <source>
        <dbReference type="SMART" id="SM00382"/>
    </source>
</evidence>
<gene>
    <name evidence="2" type="ORF">IAA73_04150</name>
</gene>
<name>A0A9D9HSM0_9BACT</name>
<dbReference type="InterPro" id="IPR051396">
    <property type="entry name" value="Bact_Antivir_Def_Nuclease"/>
</dbReference>
<comment type="caution">
    <text evidence="2">The sequence shown here is derived from an EMBL/GenBank/DDBJ whole genome shotgun (WGS) entry which is preliminary data.</text>
</comment>
<accession>A0A9D9HSM0</accession>
<dbReference type="SUPFAM" id="SSF52540">
    <property type="entry name" value="P-loop containing nucleoside triphosphate hydrolases"/>
    <property type="match status" value="1"/>
</dbReference>
<sequence>MRIKEIKINNFHCYQQTNFQFADRVTILIGKNGSGKSSLIKSIKNALSIFFSNNPLWGYQTIVGSVSDLSVANLSLREIWHDNDMKPAEYVDIRVTAEKVNYEDGSSDGIPSWSFRKFSTPKSKLQNSYYKNAYKYFRENYTDNTAWPLFVYYSDRYPHIDAKLSDSIKIMIDNDEKLYRCWGYYHWDKDSSCALIWQERFIRIHNLLFKRQQRFSRIEDKRSKEAVACRKDIEKFTAEIDFVLKYIKKFTSNADSNLSDITNVLQVTDIIVDGVNENYLVAYFADGSRRRWDELPAGYERLYNIVFDIAYRSYILNGPECEPQGIVLVDELDLHLHPSMEQDVLQRLTSTFEHIQFIVSTHSPLVISNTPLGDFGKIILLRHDGEIYDHTDISDQYGMDYDLVLSAVMDTEPRNAKLEQLKGKYLRLMRRKKTELAEETLVAIKSLVASDDRYQQIAKELNLDLKED</sequence>
<dbReference type="Gene3D" id="3.40.50.300">
    <property type="entry name" value="P-loop containing nucleotide triphosphate hydrolases"/>
    <property type="match status" value="1"/>
</dbReference>
<feature type="domain" description="AAA+ ATPase" evidence="1">
    <location>
        <begin position="22"/>
        <end position="394"/>
    </location>
</feature>